<dbReference type="AlphaFoldDB" id="A0A098S080"/>
<sequence length="89" mass="10057">MVHHNYITYAQDVVVDQVVVNLYVGKAKYGGLLCPIGILTCRELKSAYRKRWNIDVLYAIRIGHLLALTASTGNDKCRVFDPDIHRLGL</sequence>
<evidence type="ECO:0000313" key="2">
    <source>
        <dbReference type="Proteomes" id="UP000029736"/>
    </source>
</evidence>
<comment type="caution">
    <text evidence="1">The sequence shown here is derived from an EMBL/GenBank/DDBJ whole genome shotgun (WGS) entry which is preliminary data.</text>
</comment>
<evidence type="ECO:0000313" key="1">
    <source>
        <dbReference type="EMBL" id="KGE85531.1"/>
    </source>
</evidence>
<keyword evidence="2" id="KW-1185">Reference proteome</keyword>
<organism evidence="1 2">
    <name type="scientific">Phaeodactylibacter xiamenensis</name>
    <dbReference type="NCBI Taxonomy" id="1524460"/>
    <lineage>
        <taxon>Bacteria</taxon>
        <taxon>Pseudomonadati</taxon>
        <taxon>Bacteroidota</taxon>
        <taxon>Saprospiria</taxon>
        <taxon>Saprospirales</taxon>
        <taxon>Haliscomenobacteraceae</taxon>
        <taxon>Phaeodactylibacter</taxon>
    </lineage>
</organism>
<protein>
    <submittedName>
        <fullName evidence="1">Uncharacterized protein</fullName>
    </submittedName>
</protein>
<dbReference type="Proteomes" id="UP000029736">
    <property type="component" value="Unassembled WGS sequence"/>
</dbReference>
<name>A0A098S080_9BACT</name>
<reference evidence="1 2" key="1">
    <citation type="journal article" date="2014" name="Int. J. Syst. Evol. Microbiol.">
        <title>Phaeodactylibacter xiamenensis gen. nov., sp. nov., a member of the family Saprospiraceae isolated from the marine alga Phaeodactylum tricornutum.</title>
        <authorList>
            <person name="Chen Z.Jr."/>
            <person name="Lei X."/>
            <person name="Lai Q."/>
            <person name="Li Y."/>
            <person name="Zhang B."/>
            <person name="Zhang J."/>
            <person name="Zhang H."/>
            <person name="Yang L."/>
            <person name="Zheng W."/>
            <person name="Tian Y."/>
            <person name="Yu Z."/>
            <person name="Xu H.Jr."/>
            <person name="Zheng T."/>
        </authorList>
    </citation>
    <scope>NUCLEOTIDE SEQUENCE [LARGE SCALE GENOMIC DNA]</scope>
    <source>
        <strain evidence="1 2">KD52</strain>
    </source>
</reference>
<dbReference type="EMBL" id="JPOS01000085">
    <property type="protein sequence ID" value="KGE85531.1"/>
    <property type="molecule type" value="Genomic_DNA"/>
</dbReference>
<accession>A0A098S080</accession>
<proteinExistence type="predicted"/>
<gene>
    <name evidence="1" type="ORF">IX84_27005</name>
</gene>